<organism evidence="1 2">
    <name type="scientific">Pseudonocardia sediminis</name>
    <dbReference type="NCBI Taxonomy" id="1397368"/>
    <lineage>
        <taxon>Bacteria</taxon>
        <taxon>Bacillati</taxon>
        <taxon>Actinomycetota</taxon>
        <taxon>Actinomycetes</taxon>
        <taxon>Pseudonocardiales</taxon>
        <taxon>Pseudonocardiaceae</taxon>
        <taxon>Pseudonocardia</taxon>
    </lineage>
</organism>
<evidence type="ECO:0000313" key="1">
    <source>
        <dbReference type="EMBL" id="RZT85345.1"/>
    </source>
</evidence>
<dbReference type="Proteomes" id="UP000291591">
    <property type="component" value="Unassembled WGS sequence"/>
</dbReference>
<evidence type="ECO:0000313" key="2">
    <source>
        <dbReference type="Proteomes" id="UP000291591"/>
    </source>
</evidence>
<comment type="caution">
    <text evidence="1">The sequence shown here is derived from an EMBL/GenBank/DDBJ whole genome shotgun (WGS) entry which is preliminary data.</text>
</comment>
<dbReference type="RefSeq" id="WP_130289819.1">
    <property type="nucleotide sequence ID" value="NZ_SHKL01000001.1"/>
</dbReference>
<sequence>MSPSEREARGARIHTERARRIEALVAELATEVDAGLGDGAIAALAPDTARSLVATAGRLYAVAAEEGAQAPTGTDMTPTDAVVLATAALRAHDLNPFDLALWFSRSSS</sequence>
<dbReference type="OrthoDB" id="5079244at2"/>
<dbReference type="AlphaFoldDB" id="A0A4Q7UUC5"/>
<gene>
    <name evidence="1" type="ORF">EV383_2210</name>
</gene>
<dbReference type="EMBL" id="SHKL01000001">
    <property type="protein sequence ID" value="RZT85345.1"/>
    <property type="molecule type" value="Genomic_DNA"/>
</dbReference>
<protein>
    <submittedName>
        <fullName evidence="1">Uncharacterized protein</fullName>
    </submittedName>
</protein>
<accession>A0A4Q7UUC5</accession>
<proteinExistence type="predicted"/>
<keyword evidence="2" id="KW-1185">Reference proteome</keyword>
<name>A0A4Q7UUC5_PSEST</name>
<reference evidence="1 2" key="1">
    <citation type="submission" date="2019-02" db="EMBL/GenBank/DDBJ databases">
        <title>Sequencing the genomes of 1000 actinobacteria strains.</title>
        <authorList>
            <person name="Klenk H.-P."/>
        </authorList>
    </citation>
    <scope>NUCLEOTIDE SEQUENCE [LARGE SCALE GENOMIC DNA]</scope>
    <source>
        <strain evidence="1 2">DSM 45779</strain>
    </source>
</reference>